<feature type="transmembrane region" description="Helical" evidence="2">
    <location>
        <begin position="79"/>
        <end position="102"/>
    </location>
</feature>
<evidence type="ECO:0000313" key="4">
    <source>
        <dbReference type="EMBL" id="NIA53259.1"/>
    </source>
</evidence>
<dbReference type="EMBL" id="JAAQOM010000003">
    <property type="protein sequence ID" value="NIA53259.1"/>
    <property type="molecule type" value="Genomic_DNA"/>
</dbReference>
<feature type="transmembrane region" description="Helical" evidence="2">
    <location>
        <begin position="197"/>
        <end position="215"/>
    </location>
</feature>
<keyword evidence="2" id="KW-0472">Membrane</keyword>
<feature type="transmembrane region" description="Helical" evidence="2">
    <location>
        <begin position="159"/>
        <end position="185"/>
    </location>
</feature>
<keyword evidence="2" id="KW-1133">Transmembrane helix</keyword>
<reference evidence="4 5" key="1">
    <citation type="submission" date="2020-03" db="EMBL/GenBank/DDBJ databases">
        <title>Genome sequence of strain Massilia sp. TW-1.</title>
        <authorList>
            <person name="Chaudhary D.K."/>
        </authorList>
    </citation>
    <scope>NUCLEOTIDE SEQUENCE [LARGE SCALE GENOMIC DNA]</scope>
    <source>
        <strain evidence="4 5">TW-1</strain>
    </source>
</reference>
<name>A0ABX0P9M8_9BURK</name>
<accession>A0ABX0P9M8</accession>
<keyword evidence="4" id="KW-0808">Transferase</keyword>
<feature type="transmembrane region" description="Helical" evidence="2">
    <location>
        <begin position="39"/>
        <end position="58"/>
    </location>
</feature>
<feature type="transmembrane region" description="Helical" evidence="2">
    <location>
        <begin position="280"/>
        <end position="299"/>
    </location>
</feature>
<keyword evidence="2" id="KW-0812">Transmembrane</keyword>
<dbReference type="RefSeq" id="WP_166857684.1">
    <property type="nucleotide sequence ID" value="NZ_JAAQOM010000003.1"/>
</dbReference>
<protein>
    <submittedName>
        <fullName evidence="4">Acyltransferase</fullName>
    </submittedName>
</protein>
<gene>
    <name evidence="4" type="ORF">HAV22_06270</name>
</gene>
<keyword evidence="4" id="KW-0012">Acyltransferase</keyword>
<feature type="domain" description="Acyltransferase 3" evidence="3">
    <location>
        <begin position="11"/>
        <end position="316"/>
    </location>
</feature>
<proteinExistence type="predicted"/>
<organism evidence="4 5">
    <name type="scientific">Telluria antibiotica</name>
    <dbReference type="NCBI Taxonomy" id="2717319"/>
    <lineage>
        <taxon>Bacteria</taxon>
        <taxon>Pseudomonadati</taxon>
        <taxon>Pseudomonadota</taxon>
        <taxon>Betaproteobacteria</taxon>
        <taxon>Burkholderiales</taxon>
        <taxon>Oxalobacteraceae</taxon>
        <taxon>Telluria group</taxon>
        <taxon>Telluria</taxon>
    </lineage>
</organism>
<sequence>MKRNIPDGLSIYLDLVRLAAAFIVLLTHVWSFLFPQYPLPWPGHSAVVIFFVLSGFVISHAARPDLGLQGYALHRIARIYPVVLAAALLSIAIASVGIPNLIRYGSPRGSDWQDIGINLAFLGQSWTDVAMPYVGTLWSLDYEIWYYILFGLWCYYRSVPLLACAALVAGPKILLLMPVWLLGVVLHRKMVPLKPRYALSLFVVSLAAGLAFFWFDAGIQIREAMRVVSPWLIQVTQGSNQFVGDFILGLIVALNFLAAGSLGMKLALKFKTVIRYLSSFTFSLYVFHLPLAVILWNGLHVRSAPVFFGLLMAGVWILGTLTERRTSWYRSKLSNIWPDKKKAAVPDPLPVDAAGGDEHRPAGQAATGVDLAEQQRERLAS</sequence>
<keyword evidence="5" id="KW-1185">Reference proteome</keyword>
<feature type="transmembrane region" description="Helical" evidence="2">
    <location>
        <begin position="246"/>
        <end position="268"/>
    </location>
</feature>
<dbReference type="InterPro" id="IPR002656">
    <property type="entry name" value="Acyl_transf_3_dom"/>
</dbReference>
<dbReference type="Pfam" id="PF01757">
    <property type="entry name" value="Acyl_transf_3"/>
    <property type="match status" value="1"/>
</dbReference>
<comment type="caution">
    <text evidence="4">The sequence shown here is derived from an EMBL/GenBank/DDBJ whole genome shotgun (WGS) entry which is preliminary data.</text>
</comment>
<feature type="region of interest" description="Disordered" evidence="1">
    <location>
        <begin position="341"/>
        <end position="381"/>
    </location>
</feature>
<feature type="transmembrane region" description="Helical" evidence="2">
    <location>
        <begin position="12"/>
        <end position="33"/>
    </location>
</feature>
<evidence type="ECO:0000256" key="1">
    <source>
        <dbReference type="SAM" id="MobiDB-lite"/>
    </source>
</evidence>
<evidence type="ECO:0000256" key="2">
    <source>
        <dbReference type="SAM" id="Phobius"/>
    </source>
</evidence>
<dbReference type="Proteomes" id="UP000716322">
    <property type="component" value="Unassembled WGS sequence"/>
</dbReference>
<evidence type="ECO:0000259" key="3">
    <source>
        <dbReference type="Pfam" id="PF01757"/>
    </source>
</evidence>
<evidence type="ECO:0000313" key="5">
    <source>
        <dbReference type="Proteomes" id="UP000716322"/>
    </source>
</evidence>
<feature type="transmembrane region" description="Helical" evidence="2">
    <location>
        <begin position="305"/>
        <end position="322"/>
    </location>
</feature>
<dbReference type="GO" id="GO:0016746">
    <property type="term" value="F:acyltransferase activity"/>
    <property type="evidence" value="ECO:0007669"/>
    <property type="project" value="UniProtKB-KW"/>
</dbReference>